<reference evidence="1" key="1">
    <citation type="submission" date="2009-05" db="EMBL/GenBank/DDBJ databases">
        <title>Complete sequence of Micrococcus luteus NCTC 2665.</title>
        <authorList>
            <consortium name="US DOE Joint Genome Institute"/>
            <person name="Lucas S."/>
            <person name="Copeland A."/>
            <person name="Lapidus A."/>
            <person name="Glavina del Rio T."/>
            <person name="Dalin E."/>
            <person name="Tice H."/>
            <person name="Bruce D."/>
            <person name="Goodwin L."/>
            <person name="Pitluck S."/>
            <person name="Lowry S."/>
            <person name="Larimer F."/>
            <person name="Land M."/>
            <person name="Hauser L."/>
            <person name="Kyrpides N."/>
            <person name="Lykidis A."/>
            <person name="Young M."/>
            <person name="Greenblatt C."/>
        </authorList>
    </citation>
    <scope>NUCLEOTIDE SEQUENCE</scope>
    <source>
        <strain evidence="1">NCTC 2665</strain>
    </source>
</reference>
<organism evidence="1 3">
    <name type="scientific">Micrococcus luteus (strain ATCC 4698 / DSM 20030 / JCM 1464 / CCM 169 / CCUG 5858 / IAM 1056 / NBRC 3333 / NCIMB 9278 / NCTC 2665 / VKM Ac-2230)</name>
    <name type="common">Micrococcus lysodeikticus</name>
    <dbReference type="NCBI Taxonomy" id="465515"/>
    <lineage>
        <taxon>Bacteria</taxon>
        <taxon>Bacillati</taxon>
        <taxon>Actinomycetota</taxon>
        <taxon>Actinomycetes</taxon>
        <taxon>Micrococcales</taxon>
        <taxon>Micrococcaceae</taxon>
        <taxon>Micrococcus</taxon>
    </lineage>
</organism>
<dbReference type="AlphaFoldDB" id="C5C9G7"/>
<dbReference type="eggNOG" id="COG1215">
    <property type="taxonomic scope" value="Bacteria"/>
</dbReference>
<dbReference type="InterPro" id="IPR029044">
    <property type="entry name" value="Nucleotide-diphossugar_trans"/>
</dbReference>
<reference evidence="2 4" key="3">
    <citation type="submission" date="2018-06" db="EMBL/GenBank/DDBJ databases">
        <authorList>
            <consortium name="Pathogen Informatics"/>
            <person name="Doyle S."/>
        </authorList>
    </citation>
    <scope>NUCLEOTIDE SEQUENCE [LARGE SCALE GENOMIC DNA]</scope>
    <source>
        <strain evidence="2 4">NCTC2665</strain>
    </source>
</reference>
<evidence type="ECO:0000313" key="4">
    <source>
        <dbReference type="Proteomes" id="UP000248985"/>
    </source>
</evidence>
<accession>C5C9G7</accession>
<keyword evidence="2" id="KW-0808">Transferase</keyword>
<dbReference type="PATRIC" id="fig|465515.4.peg.551"/>
<dbReference type="STRING" id="465515.Mlut_05820"/>
<dbReference type="EMBL" id="CP001628">
    <property type="protein sequence ID" value="ACS30119.1"/>
    <property type="molecule type" value="Genomic_DNA"/>
</dbReference>
<keyword evidence="3" id="KW-1185">Reference proteome</keyword>
<name>C5C9G7_MICLC</name>
<sequence length="294" mass="32165">MQMDSTAPRPLRVVGKGSRILALRARNRVSRAPVTGPAPVTLSLTSYGERMAVVGHTIESLAAGRLRPRRMVLWVDDPERTVQEHPMLGRLQARGLEILPTVDYKPHKKYYSLLESEGPSDTPIVAADDDILYPATWLEGLVHEHVQRPEHFLGYRAHWIRTTKDGLLPYSDWGQAPVGAESPRTFITTGAGSVYPRALQEALLQHGTVFQELSPRADDVWVNAVAVAAGVPKRRVAIDHLGTFYTYPRTQGGGLHAMNVGTGGNDVQIRAAHDHLGLHASAYADDLTAGKGRA</sequence>
<dbReference type="HOGENOM" id="CLU_076555_0_0_11"/>
<dbReference type="RefSeq" id="WP_010079250.1">
    <property type="nucleotide sequence ID" value="NC_012803.1"/>
</dbReference>
<dbReference type="GeneID" id="93344757"/>
<evidence type="ECO:0000313" key="3">
    <source>
        <dbReference type="Proteomes" id="UP000000738"/>
    </source>
</evidence>
<dbReference type="EnsemblBacteria" id="ACS30119">
    <property type="protein sequence ID" value="ACS30119"/>
    <property type="gene ID" value="Mlut_05820"/>
</dbReference>
<evidence type="ECO:0000313" key="2">
    <source>
        <dbReference type="EMBL" id="SQG49073.1"/>
    </source>
</evidence>
<proteinExistence type="predicted"/>
<dbReference type="SUPFAM" id="SSF53448">
    <property type="entry name" value="Nucleotide-diphospho-sugar transferases"/>
    <property type="match status" value="1"/>
</dbReference>
<dbReference type="KEGG" id="mlu:Mlut_05820"/>
<dbReference type="EMBL" id="LS483396">
    <property type="protein sequence ID" value="SQG49073.1"/>
    <property type="molecule type" value="Genomic_DNA"/>
</dbReference>
<evidence type="ECO:0000313" key="1">
    <source>
        <dbReference type="EMBL" id="ACS30119.1"/>
    </source>
</evidence>
<reference evidence="3" key="2">
    <citation type="journal article" date="2010" name="J. Bacteriol.">
        <title>Genome sequence of the Fleming strain of Micrococcus luteus, a simple free-living actinobacterium.</title>
        <authorList>
            <person name="Young M."/>
            <person name="Artsatbanov V."/>
            <person name="Beller H.R."/>
            <person name="Chandra G."/>
            <person name="Chater K.F."/>
            <person name="Dover L.G."/>
            <person name="Goh E.B."/>
            <person name="Kahan T."/>
            <person name="Kaprelyants A.S."/>
            <person name="Kyrpides N."/>
            <person name="Lapidus A."/>
            <person name="Lowry S.R."/>
            <person name="Lykidis A."/>
            <person name="Mahillon J."/>
            <person name="Markowitz V."/>
            <person name="Mavromatis K."/>
            <person name="Mukamolova G.V."/>
            <person name="Oren A."/>
            <person name="Rokem J.S."/>
            <person name="Smith M.C."/>
            <person name="Young D.I."/>
            <person name="Greenblatt C.L."/>
        </authorList>
    </citation>
    <scope>NUCLEOTIDE SEQUENCE [LARGE SCALE GENOMIC DNA]</scope>
    <source>
        <strain evidence="3">ATCC 4698 / DSM 20030 / JCM 1464 / NBRC 3333 / NCIMB 9278 / NCTC 2665 / VKM Ac-2230</strain>
    </source>
</reference>
<dbReference type="Proteomes" id="UP000248985">
    <property type="component" value="Chromosome 1"/>
</dbReference>
<dbReference type="GO" id="GO:0016740">
    <property type="term" value="F:transferase activity"/>
    <property type="evidence" value="ECO:0007669"/>
    <property type="project" value="UniProtKB-KW"/>
</dbReference>
<protein>
    <submittedName>
        <fullName evidence="2">Fucose 4-O-acetylase and related acetyltransferases</fullName>
    </submittedName>
</protein>
<gene>
    <name evidence="1" type="ordered locus">Mlut_05820</name>
    <name evidence="2" type="ORF">NCTC2665_01604</name>
</gene>
<dbReference type="Proteomes" id="UP000000738">
    <property type="component" value="Chromosome"/>
</dbReference>